<dbReference type="KEGG" id="pars:DRW48_05830"/>
<dbReference type="Proteomes" id="UP000252023">
    <property type="component" value="Chromosome"/>
</dbReference>
<name>A0A344PIR2_9RHOB</name>
<accession>A0A344PIR2</accession>
<dbReference type="OrthoDB" id="8451664at2"/>
<protein>
    <submittedName>
        <fullName evidence="1">Uncharacterized protein</fullName>
    </submittedName>
</protein>
<evidence type="ECO:0000313" key="1">
    <source>
        <dbReference type="EMBL" id="AXC49267.1"/>
    </source>
</evidence>
<reference evidence="2" key="1">
    <citation type="submission" date="2018-07" db="EMBL/GenBank/DDBJ databases">
        <title>Genome sequencing of Paracoccus sp. SC2-6.</title>
        <authorList>
            <person name="Heo J."/>
            <person name="Kim S.-J."/>
            <person name="Kwon S.-W."/>
        </authorList>
    </citation>
    <scope>NUCLEOTIDE SEQUENCE [LARGE SCALE GENOMIC DNA]</scope>
    <source>
        <strain evidence="2">SC2-6</strain>
    </source>
</reference>
<dbReference type="EMBL" id="CP030918">
    <property type="protein sequence ID" value="AXC49267.1"/>
    <property type="molecule type" value="Genomic_DNA"/>
</dbReference>
<organism evidence="1 2">
    <name type="scientific">Paracoccus suum</name>
    <dbReference type="NCBI Taxonomy" id="2259340"/>
    <lineage>
        <taxon>Bacteria</taxon>
        <taxon>Pseudomonadati</taxon>
        <taxon>Pseudomonadota</taxon>
        <taxon>Alphaproteobacteria</taxon>
        <taxon>Rhodobacterales</taxon>
        <taxon>Paracoccaceae</taxon>
        <taxon>Paracoccus</taxon>
    </lineage>
</organism>
<sequence length="151" mass="16571">MAALGTVALGGAAQANCAPPYATLFACDIPERNARVEFCEIRDDRPHPGRGDHSYNYSVGAAPAELYFEADGYYFSTKYMDSGDTVGVGLKHGNYVYAFYVTGKYLERVDSAQIQVFDSVDAFQSDAKEVEVERRYCAPGSIILNWDTIAP</sequence>
<proteinExistence type="predicted"/>
<gene>
    <name evidence="1" type="ORF">DRW48_05830</name>
</gene>
<keyword evidence="2" id="KW-1185">Reference proteome</keyword>
<evidence type="ECO:0000313" key="2">
    <source>
        <dbReference type="Proteomes" id="UP000252023"/>
    </source>
</evidence>
<dbReference type="AlphaFoldDB" id="A0A344PIR2"/>